<accession>Q6IIJ9</accession>
<keyword evidence="1" id="KW-0472">Membrane</keyword>
<protein>
    <submittedName>
        <fullName evidence="2">HDC17826</fullName>
    </submittedName>
</protein>
<gene>
    <name evidence="2" type="ORF">HDC17826</name>
</gene>
<sequence length="336" mass="37152">MISNLVENGQEMEVKTAVAETEDECTGVCPILTTSNGNIKDRSLHDRFNLVRHPSSMPPHTPCRMPHAPFSSSDSQFPILDSRRIDSQVRFQTDERTPTCSPSSNNYKNSARNVASADAAVCTAGSVLLGAVGGGGAKRDKGGQATATVDGAQKGLRGTQSKTVWRTLGRQTGRRLFLFFLALPHLSLSFSLALTLCILTLLRLLWLLFGRFFFFRLRPKQRSIKRHTVCESTHNSSVELFSPVPVLVPVNVPHPSPLTIPLLPPLATALLQRHTLLLLRRCRFSIGKTDRAAAKMEKCILVLYPPLWCDLDFGKLIDRSIAAPPRNHQSPANYNY</sequence>
<evidence type="ECO:0000313" key="2">
    <source>
        <dbReference type="EMBL" id="DAA03267.1"/>
    </source>
</evidence>
<reference evidence="2" key="1">
    <citation type="journal article" date="2003" name="Genome Biol.">
        <title>An integrated gene annotation and transcriptional profiling approach towards the full gene content of the Drosophila genome.</title>
        <authorList>
            <person name="Hild M."/>
            <person name="Beckmann B."/>
            <person name="Haas S.A."/>
            <person name="Koch B."/>
            <person name="Solovyev V."/>
            <person name="Busold C."/>
            <person name="Fellenberg K."/>
            <person name="Boutros M."/>
            <person name="Vingron M."/>
            <person name="Sauer F."/>
            <person name="Hoheisel J.D."/>
            <person name="Paro R."/>
        </authorList>
    </citation>
    <scope>NUCLEOTIDE SEQUENCE</scope>
</reference>
<keyword evidence="1" id="KW-0812">Transmembrane</keyword>
<dbReference type="EMBL" id="BK003067">
    <property type="protein sequence ID" value="DAA03267.1"/>
    <property type="molecule type" value="Genomic_DNA"/>
</dbReference>
<name>Q6IIJ9_DROME</name>
<feature type="transmembrane region" description="Helical" evidence="1">
    <location>
        <begin position="176"/>
        <end position="194"/>
    </location>
</feature>
<keyword evidence="1" id="KW-1133">Transmembrane helix</keyword>
<proteinExistence type="predicted"/>
<organism evidence="2">
    <name type="scientific">Drosophila melanogaster</name>
    <name type="common">Fruit fly</name>
    <dbReference type="NCBI Taxonomy" id="7227"/>
    <lineage>
        <taxon>Eukaryota</taxon>
        <taxon>Metazoa</taxon>
        <taxon>Ecdysozoa</taxon>
        <taxon>Arthropoda</taxon>
        <taxon>Hexapoda</taxon>
        <taxon>Insecta</taxon>
        <taxon>Pterygota</taxon>
        <taxon>Neoptera</taxon>
        <taxon>Endopterygota</taxon>
        <taxon>Diptera</taxon>
        <taxon>Brachycera</taxon>
        <taxon>Muscomorpha</taxon>
        <taxon>Ephydroidea</taxon>
        <taxon>Drosophilidae</taxon>
        <taxon>Drosophila</taxon>
        <taxon>Sophophora</taxon>
    </lineage>
</organism>
<evidence type="ECO:0000256" key="1">
    <source>
        <dbReference type="SAM" id="Phobius"/>
    </source>
</evidence>
<dbReference type="AlphaFoldDB" id="Q6IIJ9"/>